<evidence type="ECO:0000256" key="4">
    <source>
        <dbReference type="SAM" id="MobiDB-lite"/>
    </source>
</evidence>
<feature type="region of interest" description="Disordered" evidence="4">
    <location>
        <begin position="444"/>
        <end position="480"/>
    </location>
</feature>
<dbReference type="SMART" id="SM00320">
    <property type="entry name" value="WD40"/>
    <property type="match status" value="7"/>
</dbReference>
<dbReference type="PANTHER" id="PTHR15574">
    <property type="entry name" value="WD REPEAT DOMAIN-CONTAINING FAMILY"/>
    <property type="match status" value="1"/>
</dbReference>
<dbReference type="AlphaFoldDB" id="A0AA88X4P5"/>
<name>A0AA88X4P5_9ASTE</name>
<comment type="caution">
    <text evidence="5">The sequence shown here is derived from an EMBL/GenBank/DDBJ whole genome shotgun (WGS) entry which is preliminary data.</text>
</comment>
<evidence type="ECO:0000313" key="6">
    <source>
        <dbReference type="Proteomes" id="UP001188597"/>
    </source>
</evidence>
<keyword evidence="2" id="KW-0677">Repeat</keyword>
<organism evidence="5 6">
    <name type="scientific">Escallonia herrerae</name>
    <dbReference type="NCBI Taxonomy" id="1293975"/>
    <lineage>
        <taxon>Eukaryota</taxon>
        <taxon>Viridiplantae</taxon>
        <taxon>Streptophyta</taxon>
        <taxon>Embryophyta</taxon>
        <taxon>Tracheophyta</taxon>
        <taxon>Spermatophyta</taxon>
        <taxon>Magnoliopsida</taxon>
        <taxon>eudicotyledons</taxon>
        <taxon>Gunneridae</taxon>
        <taxon>Pentapetalae</taxon>
        <taxon>asterids</taxon>
        <taxon>campanulids</taxon>
        <taxon>Escalloniales</taxon>
        <taxon>Escalloniaceae</taxon>
        <taxon>Escallonia</taxon>
    </lineage>
</organism>
<feature type="repeat" description="WD" evidence="3">
    <location>
        <begin position="48"/>
        <end position="80"/>
    </location>
</feature>
<protein>
    <recommendedName>
        <fullName evidence="7">DDB1- and CUL4-associated factor 8</fullName>
    </recommendedName>
</protein>
<evidence type="ECO:0000256" key="3">
    <source>
        <dbReference type="PROSITE-ProRule" id="PRU00221"/>
    </source>
</evidence>
<accession>A0AA88X4P5</accession>
<evidence type="ECO:0000256" key="1">
    <source>
        <dbReference type="ARBA" id="ARBA00022574"/>
    </source>
</evidence>
<feature type="compositionally biased region" description="Polar residues" evidence="4">
    <location>
        <begin position="471"/>
        <end position="480"/>
    </location>
</feature>
<dbReference type="PANTHER" id="PTHR15574:SF65">
    <property type="entry name" value="TRANSDUCIN_WD40 REPEAT-LIKE SUPERFAMILY PROTEIN"/>
    <property type="match status" value="1"/>
</dbReference>
<dbReference type="Gene3D" id="2.130.10.10">
    <property type="entry name" value="YVTN repeat-like/Quinoprotein amine dehydrogenase"/>
    <property type="match status" value="1"/>
</dbReference>
<dbReference type="PROSITE" id="PS50294">
    <property type="entry name" value="WD_REPEATS_REGION"/>
    <property type="match status" value="1"/>
</dbReference>
<reference evidence="5" key="1">
    <citation type="submission" date="2022-12" db="EMBL/GenBank/DDBJ databases">
        <title>Draft genome assemblies for two species of Escallonia (Escalloniales).</title>
        <authorList>
            <person name="Chanderbali A."/>
            <person name="Dervinis C."/>
            <person name="Anghel I."/>
            <person name="Soltis D."/>
            <person name="Soltis P."/>
            <person name="Zapata F."/>
        </authorList>
    </citation>
    <scope>NUCLEOTIDE SEQUENCE</scope>
    <source>
        <strain evidence="5">UCBG64.0493</strain>
        <tissue evidence="5">Leaf</tissue>
    </source>
</reference>
<dbReference type="Pfam" id="PF00400">
    <property type="entry name" value="WD40"/>
    <property type="match status" value="3"/>
</dbReference>
<evidence type="ECO:0000313" key="5">
    <source>
        <dbReference type="EMBL" id="KAK3036818.1"/>
    </source>
</evidence>
<dbReference type="GO" id="GO:0005737">
    <property type="term" value="C:cytoplasm"/>
    <property type="evidence" value="ECO:0007669"/>
    <property type="project" value="TreeGrafter"/>
</dbReference>
<dbReference type="SUPFAM" id="SSF50978">
    <property type="entry name" value="WD40 repeat-like"/>
    <property type="match status" value="1"/>
</dbReference>
<dbReference type="GO" id="GO:0080008">
    <property type="term" value="C:Cul4-RING E3 ubiquitin ligase complex"/>
    <property type="evidence" value="ECO:0007669"/>
    <property type="project" value="TreeGrafter"/>
</dbReference>
<dbReference type="Proteomes" id="UP001188597">
    <property type="component" value="Unassembled WGS sequence"/>
</dbReference>
<dbReference type="EMBL" id="JAVXUP010000136">
    <property type="protein sequence ID" value="KAK3036818.1"/>
    <property type="molecule type" value="Genomic_DNA"/>
</dbReference>
<dbReference type="InterPro" id="IPR045151">
    <property type="entry name" value="DCAF8"/>
</dbReference>
<dbReference type="InterPro" id="IPR036322">
    <property type="entry name" value="WD40_repeat_dom_sf"/>
</dbReference>
<keyword evidence="6" id="KW-1185">Reference proteome</keyword>
<proteinExistence type="predicted"/>
<dbReference type="PROSITE" id="PS50082">
    <property type="entry name" value="WD_REPEATS_2"/>
    <property type="match status" value="1"/>
</dbReference>
<dbReference type="InterPro" id="IPR001680">
    <property type="entry name" value="WD40_rpt"/>
</dbReference>
<gene>
    <name evidence="5" type="ORF">RJ639_031296</name>
</gene>
<evidence type="ECO:0008006" key="7">
    <source>
        <dbReference type="Google" id="ProtNLM"/>
    </source>
</evidence>
<dbReference type="InterPro" id="IPR015943">
    <property type="entry name" value="WD40/YVTN_repeat-like_dom_sf"/>
</dbReference>
<sequence length="480" mass="54279">MDTTSYNSGHGVLEFFRREVGSTAPRSFSRRISASEALVKKIDLYGKLNGHRGCVNAVEFNFCGDVLVSGSDDRQVIFWNWAAKTLKFLYDSGHSENIFQVRMMPFTDDRKIVTSAADGQVRLGEVQENGRVETKKLGRHQGGVHNLAVEPGSPHIFYSCGEDGFVQHFDLRSNSVRRLLRCSSFPEDNQQSSSSIGLNAIVIDPRNPNYFAVGGSDEYARVYDIRKNQRNASSNLDRPVNTFCPRHLVGTHSVHITGLDYSNLSELLVSYSDEFIYLFQKYMGFGPIPQSFPHKDLQKPEEPQVYSGHRNAQTVKGASFFGPNDEYIMSGSDCGHIYFWKKKEAKIVRLMVGDRHIVNHLEPHPNLPVLASCGIEKNVKLWAPMSKDVRPLPRDAEKIMESNRRGREDQEQITFTPDVIMHVLRLHRRQPFVYTERRYNRADIESDEDDEGDAYLLGISDGDGSSEEGITGNSRDCNIS</sequence>
<feature type="compositionally biased region" description="Low complexity" evidence="4">
    <location>
        <begin position="456"/>
        <end position="470"/>
    </location>
</feature>
<evidence type="ECO:0000256" key="2">
    <source>
        <dbReference type="ARBA" id="ARBA00022737"/>
    </source>
</evidence>
<keyword evidence="1 3" id="KW-0853">WD repeat</keyword>